<dbReference type="AlphaFoldDB" id="A0A1H4BJD2"/>
<dbReference type="Pfam" id="PF07980">
    <property type="entry name" value="SusD_RagB"/>
    <property type="match status" value="1"/>
</dbReference>
<dbReference type="Gene3D" id="1.25.40.390">
    <property type="match status" value="1"/>
</dbReference>
<dbReference type="SUPFAM" id="SSF48452">
    <property type="entry name" value="TPR-like"/>
    <property type="match status" value="1"/>
</dbReference>
<dbReference type="RefSeq" id="WP_089761363.1">
    <property type="nucleotide sequence ID" value="NZ_BKAT01000011.1"/>
</dbReference>
<dbReference type="STRING" id="408074.SAMN05660909_02108"/>
<comment type="subcellular location">
    <subcellularLocation>
        <location evidence="1">Cell outer membrane</location>
    </subcellularLocation>
</comment>
<dbReference type="InterPro" id="IPR011990">
    <property type="entry name" value="TPR-like_helical_dom_sf"/>
</dbReference>
<dbReference type="Pfam" id="PF14322">
    <property type="entry name" value="SusD-like_3"/>
    <property type="match status" value="1"/>
</dbReference>
<evidence type="ECO:0000256" key="3">
    <source>
        <dbReference type="ARBA" id="ARBA00022729"/>
    </source>
</evidence>
<keyword evidence="3" id="KW-0732">Signal</keyword>
<keyword evidence="9" id="KW-1185">Reference proteome</keyword>
<sequence>MKKWYIIGLLICVGIGFSGCKKFLQVKPLNVLSGNDFWKTRGDVEKAMTGAYGILLDRFKSGVMYNTGDFRAGNWNWFDKNNLRAIGTNKLLETGNGDNADIPQDWRPFYQSIAAANLIIDRVPGVPDAEFSQTLRKQYIAEAKFLRGFIYYYMCRLYGDVPLQLDPYDITMHKREAMLTVLDVIAKDVEPIINDLPLNYEDPSNRAVRATQGGALALLAHIHMWAAGFDKANEKAHYMACDKLIKDLMDLNQYKLLPYEKETFKSIFKGRSEEGIFELSMDNNYGDQKSHSLICQWTLHEPYLKSYVDGGLGSEITPMRKHMERMFPRGEDDKRLTLWFEDPYSENALARFPMFLKFSAVTNHDERDFDANYIFFRYADVLLLRAEALSYLGTNNAEAIRLLNMVRARAGARSYTGGGGQPLQNAVFFEREKEMMGEGHLWYDLVRTRRVFDANITENPLTEEQFNRGAWTYPISQSSVASNPLLTRNQYWIQ</sequence>
<dbReference type="PROSITE" id="PS51257">
    <property type="entry name" value="PROKAR_LIPOPROTEIN"/>
    <property type="match status" value="1"/>
</dbReference>
<feature type="domain" description="RagB/SusD" evidence="6">
    <location>
        <begin position="355"/>
        <end position="492"/>
    </location>
</feature>
<organism evidence="8 9">
    <name type="scientific">Chitinophaga terrae</name>
    <name type="common">ex Kim and Jung 2007</name>
    <dbReference type="NCBI Taxonomy" id="408074"/>
    <lineage>
        <taxon>Bacteria</taxon>
        <taxon>Pseudomonadati</taxon>
        <taxon>Bacteroidota</taxon>
        <taxon>Chitinophagia</taxon>
        <taxon>Chitinophagales</taxon>
        <taxon>Chitinophagaceae</taxon>
        <taxon>Chitinophaga</taxon>
    </lineage>
</organism>
<evidence type="ECO:0000256" key="5">
    <source>
        <dbReference type="ARBA" id="ARBA00023237"/>
    </source>
</evidence>
<name>A0A1H4BJD2_9BACT</name>
<comment type="similarity">
    <text evidence="2">Belongs to the SusD family.</text>
</comment>
<keyword evidence="5" id="KW-0998">Cell outer membrane</keyword>
<evidence type="ECO:0000256" key="1">
    <source>
        <dbReference type="ARBA" id="ARBA00004442"/>
    </source>
</evidence>
<evidence type="ECO:0000313" key="8">
    <source>
        <dbReference type="EMBL" id="SEA48295.1"/>
    </source>
</evidence>
<evidence type="ECO:0000259" key="6">
    <source>
        <dbReference type="Pfam" id="PF07980"/>
    </source>
</evidence>
<proteinExistence type="inferred from homology"/>
<evidence type="ECO:0000256" key="2">
    <source>
        <dbReference type="ARBA" id="ARBA00006275"/>
    </source>
</evidence>
<protein>
    <submittedName>
        <fullName evidence="8">Starch-binding associating with outer membrane</fullName>
    </submittedName>
</protein>
<dbReference type="GO" id="GO:0009279">
    <property type="term" value="C:cell outer membrane"/>
    <property type="evidence" value="ECO:0007669"/>
    <property type="project" value="UniProtKB-SubCell"/>
</dbReference>
<reference evidence="9" key="1">
    <citation type="submission" date="2016-10" db="EMBL/GenBank/DDBJ databases">
        <authorList>
            <person name="Varghese N."/>
            <person name="Submissions S."/>
        </authorList>
    </citation>
    <scope>NUCLEOTIDE SEQUENCE [LARGE SCALE GENOMIC DNA]</scope>
    <source>
        <strain evidence="9">DSM 23920</strain>
    </source>
</reference>
<accession>A0A1H4BJD2</accession>
<feature type="domain" description="SusD-like N-terminal" evidence="7">
    <location>
        <begin position="67"/>
        <end position="223"/>
    </location>
</feature>
<dbReference type="InterPro" id="IPR033985">
    <property type="entry name" value="SusD-like_N"/>
</dbReference>
<dbReference type="OrthoDB" id="926893at2"/>
<evidence type="ECO:0000256" key="4">
    <source>
        <dbReference type="ARBA" id="ARBA00023136"/>
    </source>
</evidence>
<dbReference type="CDD" id="cd08977">
    <property type="entry name" value="SusD"/>
    <property type="match status" value="1"/>
</dbReference>
<dbReference type="EMBL" id="FNRL01000008">
    <property type="protein sequence ID" value="SEA48295.1"/>
    <property type="molecule type" value="Genomic_DNA"/>
</dbReference>
<keyword evidence="4" id="KW-0472">Membrane</keyword>
<dbReference type="InterPro" id="IPR012944">
    <property type="entry name" value="SusD_RagB_dom"/>
</dbReference>
<gene>
    <name evidence="8" type="ORF">SAMN05660909_02108</name>
</gene>
<evidence type="ECO:0000259" key="7">
    <source>
        <dbReference type="Pfam" id="PF14322"/>
    </source>
</evidence>
<dbReference type="Proteomes" id="UP000199656">
    <property type="component" value="Unassembled WGS sequence"/>
</dbReference>
<evidence type="ECO:0000313" key="9">
    <source>
        <dbReference type="Proteomes" id="UP000199656"/>
    </source>
</evidence>